<dbReference type="EMBL" id="LCYG01000033">
    <property type="protein sequence ID" value="KLK92500.1"/>
    <property type="molecule type" value="Genomic_DNA"/>
</dbReference>
<reference evidence="8 9" key="1">
    <citation type="submission" date="2015-05" db="EMBL/GenBank/DDBJ databases">
        <title>Draft genome sequence of Microvirga vignae strain BR3299, a novel nitrogen fixing bacteria isolated from Brazil semi-aired region.</title>
        <authorList>
            <person name="Zilli J.E."/>
            <person name="Passos S.R."/>
            <person name="Leite J."/>
            <person name="Baldani J.I."/>
            <person name="Xavier G.R."/>
            <person name="Rumjaneck N.G."/>
            <person name="Simoes-Araujo J.L."/>
        </authorList>
    </citation>
    <scope>NUCLEOTIDE SEQUENCE [LARGE SCALE GENOMIC DNA]</scope>
    <source>
        <strain evidence="8 9">BR3299</strain>
    </source>
</reference>
<keyword evidence="8" id="KW-0378">Hydrolase</keyword>
<dbReference type="Proteomes" id="UP000035489">
    <property type="component" value="Unassembled WGS sequence"/>
</dbReference>
<dbReference type="GO" id="GO:0046654">
    <property type="term" value="P:tetrahydrofolate biosynthetic process"/>
    <property type="evidence" value="ECO:0007669"/>
    <property type="project" value="UniProtKB-UniRule"/>
</dbReference>
<dbReference type="OrthoDB" id="9808041at2"/>
<gene>
    <name evidence="8" type="ORF">AA309_14290</name>
</gene>
<keyword evidence="9" id="KW-1185">Reference proteome</keyword>
<comment type="pathway">
    <text evidence="2 6">Cofactor biosynthesis; tetrahydrofolate biosynthesis; 2-amino-4-hydroxy-6-hydroxymethyl-7,8-dihydropteridine diphosphate from 7,8-dihydroneopterin triphosphate: step 3/4.</text>
</comment>
<dbReference type="NCBIfam" id="TIGR00525">
    <property type="entry name" value="folB"/>
    <property type="match status" value="1"/>
</dbReference>
<evidence type="ECO:0000256" key="6">
    <source>
        <dbReference type="RuleBase" id="RU362079"/>
    </source>
</evidence>
<evidence type="ECO:0000256" key="4">
    <source>
        <dbReference type="ARBA" id="ARBA00022909"/>
    </source>
</evidence>
<dbReference type="AlphaFoldDB" id="A0A0H1RB87"/>
<dbReference type="RefSeq" id="WP_047189702.1">
    <property type="nucleotide sequence ID" value="NZ_LCYG01000033.1"/>
</dbReference>
<dbReference type="GO" id="GO:0005737">
    <property type="term" value="C:cytoplasm"/>
    <property type="evidence" value="ECO:0007669"/>
    <property type="project" value="TreeGrafter"/>
</dbReference>
<dbReference type="InterPro" id="IPR006156">
    <property type="entry name" value="Dihydroneopterin_aldolase"/>
</dbReference>
<dbReference type="NCBIfam" id="TIGR00526">
    <property type="entry name" value="folB_dom"/>
    <property type="match status" value="1"/>
</dbReference>
<dbReference type="InterPro" id="IPR006157">
    <property type="entry name" value="FolB_dom"/>
</dbReference>
<protein>
    <recommendedName>
        <fullName evidence="6">7,8-dihydroneopterin aldolase</fullName>
        <ecNumber evidence="6">4.1.2.25</ecNumber>
    </recommendedName>
</protein>
<comment type="similarity">
    <text evidence="3 6">Belongs to the DHNA family.</text>
</comment>
<dbReference type="CDD" id="cd00534">
    <property type="entry name" value="DHNA_DHNTPE"/>
    <property type="match status" value="1"/>
</dbReference>
<keyword evidence="5 6" id="KW-0456">Lyase</keyword>
<evidence type="ECO:0000313" key="8">
    <source>
        <dbReference type="EMBL" id="KLK92500.1"/>
    </source>
</evidence>
<name>A0A0H1RB87_9HYPH</name>
<evidence type="ECO:0000259" key="7">
    <source>
        <dbReference type="SMART" id="SM00905"/>
    </source>
</evidence>
<organism evidence="8 9">
    <name type="scientific">Microvirga vignae</name>
    <dbReference type="NCBI Taxonomy" id="1225564"/>
    <lineage>
        <taxon>Bacteria</taxon>
        <taxon>Pseudomonadati</taxon>
        <taxon>Pseudomonadota</taxon>
        <taxon>Alphaproteobacteria</taxon>
        <taxon>Hyphomicrobiales</taxon>
        <taxon>Methylobacteriaceae</taxon>
        <taxon>Microvirga</taxon>
    </lineage>
</organism>
<comment type="catalytic activity">
    <reaction evidence="1 6">
        <text>7,8-dihydroneopterin = 6-hydroxymethyl-7,8-dihydropterin + glycolaldehyde</text>
        <dbReference type="Rhea" id="RHEA:10540"/>
        <dbReference type="ChEBI" id="CHEBI:17001"/>
        <dbReference type="ChEBI" id="CHEBI:17071"/>
        <dbReference type="ChEBI" id="CHEBI:44841"/>
        <dbReference type="EC" id="4.1.2.25"/>
    </reaction>
</comment>
<dbReference type="PANTHER" id="PTHR42844">
    <property type="entry name" value="DIHYDRONEOPTERIN ALDOLASE 1-RELATED"/>
    <property type="match status" value="1"/>
</dbReference>
<dbReference type="STRING" id="1225564.AA309_14290"/>
<proteinExistence type="inferred from homology"/>
<dbReference type="GO" id="GO:0016787">
    <property type="term" value="F:hydrolase activity"/>
    <property type="evidence" value="ECO:0007669"/>
    <property type="project" value="UniProtKB-KW"/>
</dbReference>
<dbReference type="Pfam" id="PF02152">
    <property type="entry name" value="FolB"/>
    <property type="match status" value="1"/>
</dbReference>
<evidence type="ECO:0000256" key="1">
    <source>
        <dbReference type="ARBA" id="ARBA00001353"/>
    </source>
</evidence>
<sequence length="122" mass="13387">MTDTITLSRLALYAHHGVHAEEARLGQRFYVSLTCSLDLKPAGQADDYRQTVCYASLAKLVHEIGTTRRFHTIEGLAEAIAAGALERSPRITSVAVRVEKPEAPVPFILDGVSVEIRRSRDG</sequence>
<comment type="function">
    <text evidence="6">Catalyzes the conversion of 7,8-dihydroneopterin to 6-hydroxymethyl-7,8-dihydropterin.</text>
</comment>
<dbReference type="SUPFAM" id="SSF55620">
    <property type="entry name" value="Tetrahydrobiopterin biosynthesis enzymes-like"/>
    <property type="match status" value="1"/>
</dbReference>
<dbReference type="Gene3D" id="3.30.1130.10">
    <property type="match status" value="1"/>
</dbReference>
<dbReference type="InterPro" id="IPR043133">
    <property type="entry name" value="GTP-CH-I_C/QueF"/>
</dbReference>
<evidence type="ECO:0000256" key="3">
    <source>
        <dbReference type="ARBA" id="ARBA00005708"/>
    </source>
</evidence>
<dbReference type="PANTHER" id="PTHR42844:SF1">
    <property type="entry name" value="DIHYDRONEOPTERIN ALDOLASE 1-RELATED"/>
    <property type="match status" value="1"/>
</dbReference>
<dbReference type="EC" id="4.1.2.25" evidence="6"/>
<evidence type="ECO:0000256" key="5">
    <source>
        <dbReference type="ARBA" id="ARBA00023239"/>
    </source>
</evidence>
<keyword evidence="4 6" id="KW-0289">Folate biosynthesis</keyword>
<accession>A0A0H1RB87</accession>
<feature type="domain" description="Dihydroneopterin aldolase/epimerase" evidence="7">
    <location>
        <begin position="5"/>
        <end position="118"/>
    </location>
</feature>
<dbReference type="GO" id="GO:0004150">
    <property type="term" value="F:dihydroneopterin aldolase activity"/>
    <property type="evidence" value="ECO:0007669"/>
    <property type="project" value="UniProtKB-UniRule"/>
</dbReference>
<dbReference type="GO" id="GO:0046656">
    <property type="term" value="P:folic acid biosynthetic process"/>
    <property type="evidence" value="ECO:0007669"/>
    <property type="project" value="UniProtKB-UniRule"/>
</dbReference>
<comment type="caution">
    <text evidence="8">The sequence shown here is derived from an EMBL/GenBank/DDBJ whole genome shotgun (WGS) entry which is preliminary data.</text>
</comment>
<evidence type="ECO:0000313" key="9">
    <source>
        <dbReference type="Proteomes" id="UP000035489"/>
    </source>
</evidence>
<dbReference type="UniPathway" id="UPA00077">
    <property type="reaction ID" value="UER00154"/>
</dbReference>
<dbReference type="PATRIC" id="fig|1225564.3.peg.3724"/>
<dbReference type="SMART" id="SM00905">
    <property type="entry name" value="FolB"/>
    <property type="match status" value="1"/>
</dbReference>
<evidence type="ECO:0000256" key="2">
    <source>
        <dbReference type="ARBA" id="ARBA00005013"/>
    </source>
</evidence>